<dbReference type="EMBL" id="LT629739">
    <property type="protein sequence ID" value="SDS50883.1"/>
    <property type="molecule type" value="Genomic_DNA"/>
</dbReference>
<reference evidence="9" key="1">
    <citation type="submission" date="2016-10" db="EMBL/GenBank/DDBJ databases">
        <authorList>
            <person name="Varghese N."/>
            <person name="Submissions S."/>
        </authorList>
    </citation>
    <scope>NUCLEOTIDE SEQUENCE [LARGE SCALE GENOMIC DNA]</scope>
    <source>
        <strain evidence="9">DSM 22082</strain>
    </source>
</reference>
<feature type="transmembrane region" description="Helical" evidence="7">
    <location>
        <begin position="336"/>
        <end position="353"/>
    </location>
</feature>
<dbReference type="InterPro" id="IPR010656">
    <property type="entry name" value="DctM"/>
</dbReference>
<dbReference type="RefSeq" id="WP_092105538.1">
    <property type="nucleotide sequence ID" value="NZ_LT629739.1"/>
</dbReference>
<sequence>MTALVLSVLLVILILLRIPVTFAIMISGLLGLIVIGRGDVIDGVLETIPASSVNSFTLSAIPLFIFMAQLILLSGLLDSLFDAARSVVGRVRGGTAVAAVGAGTAFAAVSGSSTASAATLAFTSVGRMIDEGYNPKTASGIVAAVGTLAAMIPPSIALVFYAITAETSVGDQLIAGFLPGILLALAIIVTMYITILRKTDSAPRGKRTALSEKTSSIVKASPILILFAAVVGSIYIGVATPTEAAALGCLAAFLLAAVYRRATFEGLINSVMETVKSTAMIFAVIISAHVFGHFITETKVAPTIVEWIEGLAFPAFAIMLIIGLFYVVLGFFMDQIAIIALTVPIVAPVVEALGYDLIWFGILVVVLAEIGLVTPPLGLNVFVVSKSAGRPVGEVFRGAIPYVVALLTVALIFLIWPEIVLWIPESR</sequence>
<dbReference type="PANTHER" id="PTHR33362:SF5">
    <property type="entry name" value="C4-DICARBOXYLATE TRAP TRANSPORTER LARGE PERMEASE PROTEIN DCTM"/>
    <property type="match status" value="1"/>
</dbReference>
<keyword evidence="10" id="KW-1185">Reference proteome</keyword>
<dbReference type="InterPro" id="IPR004681">
    <property type="entry name" value="TRAP_DctM"/>
</dbReference>
<dbReference type="Pfam" id="PF06808">
    <property type="entry name" value="DctM"/>
    <property type="match status" value="1"/>
</dbReference>
<dbReference type="Proteomes" id="UP000199700">
    <property type="component" value="Chromosome"/>
</dbReference>
<evidence type="ECO:0000256" key="6">
    <source>
        <dbReference type="ARBA" id="ARBA00023136"/>
    </source>
</evidence>
<feature type="transmembrane region" description="Helical" evidence="7">
    <location>
        <begin position="217"/>
        <end position="238"/>
    </location>
</feature>
<dbReference type="GO" id="GO:0022857">
    <property type="term" value="F:transmembrane transporter activity"/>
    <property type="evidence" value="ECO:0007669"/>
    <property type="project" value="TreeGrafter"/>
</dbReference>
<gene>
    <name evidence="9" type="ORF">SAMN04489751_2177</name>
</gene>
<evidence type="ECO:0000256" key="2">
    <source>
        <dbReference type="ARBA" id="ARBA00022475"/>
    </source>
</evidence>
<feature type="domain" description="TRAP C4-dicarboxylate transport system permease DctM subunit" evidence="8">
    <location>
        <begin position="8"/>
        <end position="418"/>
    </location>
</feature>
<evidence type="ECO:0000256" key="4">
    <source>
        <dbReference type="ARBA" id="ARBA00022692"/>
    </source>
</evidence>
<keyword evidence="6 7" id="KW-0472">Membrane</keyword>
<dbReference type="PANTHER" id="PTHR33362">
    <property type="entry name" value="SIALIC ACID TRAP TRANSPORTER PERMEASE PROTEIN SIAT-RELATED"/>
    <property type="match status" value="1"/>
</dbReference>
<evidence type="ECO:0000256" key="7">
    <source>
        <dbReference type="SAM" id="Phobius"/>
    </source>
</evidence>
<dbReference type="GO" id="GO:0005886">
    <property type="term" value="C:plasma membrane"/>
    <property type="evidence" value="ECO:0007669"/>
    <property type="project" value="UniProtKB-SubCell"/>
</dbReference>
<feature type="transmembrane region" description="Helical" evidence="7">
    <location>
        <begin position="56"/>
        <end position="77"/>
    </location>
</feature>
<keyword evidence="3" id="KW-0997">Cell inner membrane</keyword>
<keyword evidence="2" id="KW-1003">Cell membrane</keyword>
<dbReference type="NCBIfam" id="TIGR00786">
    <property type="entry name" value="dctM"/>
    <property type="match status" value="1"/>
</dbReference>
<feature type="transmembrane region" description="Helical" evidence="7">
    <location>
        <begin position="307"/>
        <end position="329"/>
    </location>
</feature>
<feature type="transmembrane region" description="Helical" evidence="7">
    <location>
        <begin position="244"/>
        <end position="262"/>
    </location>
</feature>
<feature type="transmembrane region" description="Helical" evidence="7">
    <location>
        <begin position="173"/>
        <end position="196"/>
    </location>
</feature>
<evidence type="ECO:0000259" key="8">
    <source>
        <dbReference type="Pfam" id="PF06808"/>
    </source>
</evidence>
<accession>A0A1H1SSR4</accession>
<dbReference type="OrthoDB" id="9777699at2"/>
<keyword evidence="4 7" id="KW-0812">Transmembrane</keyword>
<dbReference type="AlphaFoldDB" id="A0A1H1SSR4"/>
<dbReference type="PIRSF" id="PIRSF006066">
    <property type="entry name" value="HI0050"/>
    <property type="match status" value="1"/>
</dbReference>
<evidence type="ECO:0000256" key="1">
    <source>
        <dbReference type="ARBA" id="ARBA00004429"/>
    </source>
</evidence>
<keyword evidence="5 7" id="KW-1133">Transmembrane helix</keyword>
<evidence type="ECO:0000256" key="3">
    <source>
        <dbReference type="ARBA" id="ARBA00022519"/>
    </source>
</evidence>
<feature type="transmembrane region" description="Helical" evidence="7">
    <location>
        <begin position="274"/>
        <end position="295"/>
    </location>
</feature>
<feature type="transmembrane region" description="Helical" evidence="7">
    <location>
        <begin position="395"/>
        <end position="416"/>
    </location>
</feature>
<dbReference type="STRING" id="629680.SAMN04489751_2177"/>
<comment type="subcellular location">
    <subcellularLocation>
        <location evidence="1">Cell inner membrane</location>
        <topology evidence="1">Multi-pass membrane protein</topology>
    </subcellularLocation>
</comment>
<feature type="transmembrane region" description="Helical" evidence="7">
    <location>
        <begin position="6"/>
        <end position="35"/>
    </location>
</feature>
<name>A0A1H1SSR4_BRESA</name>
<feature type="transmembrane region" description="Helical" evidence="7">
    <location>
        <begin position="137"/>
        <end position="161"/>
    </location>
</feature>
<proteinExistence type="predicted"/>
<evidence type="ECO:0000313" key="9">
    <source>
        <dbReference type="EMBL" id="SDS50883.1"/>
    </source>
</evidence>
<protein>
    <submittedName>
        <fullName evidence="9">TRAP transporter, DctM subunit</fullName>
    </submittedName>
</protein>
<organism evidence="9 10">
    <name type="scientific">Brevibacterium sandarakinum</name>
    <dbReference type="NCBI Taxonomy" id="629680"/>
    <lineage>
        <taxon>Bacteria</taxon>
        <taxon>Bacillati</taxon>
        <taxon>Actinomycetota</taxon>
        <taxon>Actinomycetes</taxon>
        <taxon>Micrococcales</taxon>
        <taxon>Brevibacteriaceae</taxon>
        <taxon>Brevibacterium</taxon>
    </lineage>
</organism>
<feature type="transmembrane region" description="Helical" evidence="7">
    <location>
        <begin position="359"/>
        <end position="383"/>
    </location>
</feature>
<evidence type="ECO:0000256" key="5">
    <source>
        <dbReference type="ARBA" id="ARBA00022989"/>
    </source>
</evidence>
<evidence type="ECO:0000313" key="10">
    <source>
        <dbReference type="Proteomes" id="UP000199700"/>
    </source>
</evidence>